<organism evidence="2 3">
    <name type="scientific">Microlunatus sagamiharensis</name>
    <dbReference type="NCBI Taxonomy" id="546874"/>
    <lineage>
        <taxon>Bacteria</taxon>
        <taxon>Bacillati</taxon>
        <taxon>Actinomycetota</taxon>
        <taxon>Actinomycetes</taxon>
        <taxon>Propionibacteriales</taxon>
        <taxon>Propionibacteriaceae</taxon>
        <taxon>Microlunatus</taxon>
    </lineage>
</organism>
<comment type="similarity">
    <text evidence="1">Belongs to the asp23 family.</text>
</comment>
<dbReference type="InterPro" id="IPR005531">
    <property type="entry name" value="Asp23"/>
</dbReference>
<dbReference type="Pfam" id="PF03780">
    <property type="entry name" value="Asp23"/>
    <property type="match status" value="1"/>
</dbReference>
<evidence type="ECO:0000256" key="1">
    <source>
        <dbReference type="ARBA" id="ARBA00005721"/>
    </source>
</evidence>
<protein>
    <submittedName>
        <fullName evidence="2">Uncharacterized conserved protein YloU, alkaline shock protein (Asp23) family</fullName>
    </submittedName>
</protein>
<dbReference type="AlphaFoldDB" id="A0A1H2M943"/>
<dbReference type="PANTHER" id="PTHR34297">
    <property type="entry name" value="HYPOTHETICAL CYTOSOLIC PROTEIN-RELATED"/>
    <property type="match status" value="1"/>
</dbReference>
<dbReference type="Proteomes" id="UP000198825">
    <property type="component" value="Chromosome I"/>
</dbReference>
<dbReference type="PANTHER" id="PTHR34297:SF3">
    <property type="entry name" value="ALKALINE SHOCK PROTEIN 23"/>
    <property type="match status" value="1"/>
</dbReference>
<proteinExistence type="inferred from homology"/>
<name>A0A1H2M943_9ACTN</name>
<keyword evidence="3" id="KW-1185">Reference proteome</keyword>
<sequence>MSVATTPASTHVPARRAAPADRGRLVLADKVVEKVAGQAAAEVPGVLGREGGVLGVGAHATTTARPSVDVDLGRDSADIAISAGVAYPASIRRVTAELRDHVAGQVQALTGVTVHRVDVDVTFLVVPGADGAAEAKERLR</sequence>
<evidence type="ECO:0000313" key="2">
    <source>
        <dbReference type="EMBL" id="SDU89770.1"/>
    </source>
</evidence>
<dbReference type="RefSeq" id="WP_091073995.1">
    <property type="nucleotide sequence ID" value="NZ_LT629799.1"/>
</dbReference>
<dbReference type="STRING" id="546874.SAMN04488544_1628"/>
<reference evidence="3" key="1">
    <citation type="submission" date="2016-10" db="EMBL/GenBank/DDBJ databases">
        <authorList>
            <person name="Varghese N."/>
            <person name="Submissions S."/>
        </authorList>
    </citation>
    <scope>NUCLEOTIDE SEQUENCE [LARGE SCALE GENOMIC DNA]</scope>
    <source>
        <strain evidence="3">DSM 21743</strain>
    </source>
</reference>
<gene>
    <name evidence="2" type="ORF">SAMN04488544_1628</name>
</gene>
<evidence type="ECO:0000313" key="3">
    <source>
        <dbReference type="Proteomes" id="UP000198825"/>
    </source>
</evidence>
<accession>A0A1H2M943</accession>
<dbReference type="OrthoDB" id="3217325at2"/>
<dbReference type="EMBL" id="LT629799">
    <property type="protein sequence ID" value="SDU89770.1"/>
    <property type="molecule type" value="Genomic_DNA"/>
</dbReference>